<dbReference type="PROSITE" id="PS50102">
    <property type="entry name" value="RRM"/>
    <property type="match status" value="2"/>
</dbReference>
<dbReference type="InterPro" id="IPR012677">
    <property type="entry name" value="Nucleotide-bd_a/b_plait_sf"/>
</dbReference>
<gene>
    <name evidence="4" type="ORF">FIBSPDRAFT_1035769</name>
    <name evidence="5" type="ORF">FIBSPDRAFT_1035771</name>
</gene>
<dbReference type="EMBL" id="KV417481">
    <property type="protein sequence ID" value="KZP33774.1"/>
    <property type="molecule type" value="Genomic_DNA"/>
</dbReference>
<sequence length="459" mass="50348">MDRDNCLVKVDNIAEGVTRHGIVTLFNKLIGEVRKCEQKKNESGASYFELSFNSHDDAKKALCMSGYNVSGIPLSVTTCPSERANRFDARRNLYVLGLPSELNKNELIWEFSRFGKVAHCVILATVDNASRRRGFVVMSSHEEARSAMEGISRSSINGHIIDVSWAVVQRSRGFLDGGDRVMTLEARPDPAAHLVAANTLPPDALEFCHFQSQLSASALLVKNLPKLLFSSVSDLDPLLRPFGSVSTVDLKTDPAGNSSTAVVKFDSFEGAQEAKARLDGQVYAGFTLKLEHMPSAMPSPAVQQSPSIPPWALPSRNSTPLANHRSKNLNPLAAPFIHEQPRGALVTLASHGAISNNVSSSRNSEPYTSQLHYYEYSSSYVPPPQTALRYNRPFNHAMHAPAIPNTLDAITTSRRVPFSVAPISDAYAYVRYDDGFSPLPWASAVQRSFLNQPDSDLYV</sequence>
<reference evidence="4 6" key="1">
    <citation type="journal article" date="2016" name="Mol. Biol. Evol.">
        <title>Comparative Genomics of Early-Diverging Mushroom-Forming Fungi Provides Insights into the Origins of Lignocellulose Decay Capabilities.</title>
        <authorList>
            <person name="Nagy L.G."/>
            <person name="Riley R."/>
            <person name="Tritt A."/>
            <person name="Adam C."/>
            <person name="Daum C."/>
            <person name="Floudas D."/>
            <person name="Sun H."/>
            <person name="Yadav J.S."/>
            <person name="Pangilinan J."/>
            <person name="Larsson K.H."/>
            <person name="Matsuura K."/>
            <person name="Barry K."/>
            <person name="Labutti K."/>
            <person name="Kuo R."/>
            <person name="Ohm R.A."/>
            <person name="Bhattacharya S.S."/>
            <person name="Shirouzu T."/>
            <person name="Yoshinaga Y."/>
            <person name="Martin F.M."/>
            <person name="Grigoriev I.V."/>
            <person name="Hibbett D.S."/>
        </authorList>
    </citation>
    <scope>NUCLEOTIDE SEQUENCE [LARGE SCALE GENOMIC DNA]</scope>
    <source>
        <strain evidence="4 6">CBS 109695</strain>
    </source>
</reference>
<dbReference type="InterPro" id="IPR000504">
    <property type="entry name" value="RRM_dom"/>
</dbReference>
<accession>A0A166WHV9</accession>
<evidence type="ECO:0000256" key="2">
    <source>
        <dbReference type="PROSITE-ProRule" id="PRU00176"/>
    </source>
</evidence>
<dbReference type="PANTHER" id="PTHR48025">
    <property type="entry name" value="OS02G0815200 PROTEIN"/>
    <property type="match status" value="1"/>
</dbReference>
<dbReference type="SUPFAM" id="SSF54928">
    <property type="entry name" value="RNA-binding domain, RBD"/>
    <property type="match status" value="2"/>
</dbReference>
<feature type="domain" description="RRM" evidence="3">
    <location>
        <begin position="217"/>
        <end position="295"/>
    </location>
</feature>
<dbReference type="Proteomes" id="UP000076532">
    <property type="component" value="Unassembled WGS sequence"/>
</dbReference>
<evidence type="ECO:0000313" key="4">
    <source>
        <dbReference type="EMBL" id="KZP33770.1"/>
    </source>
</evidence>
<dbReference type="InterPro" id="IPR050502">
    <property type="entry name" value="Euk_RNA-bind_prot"/>
</dbReference>
<dbReference type="CDD" id="cd00590">
    <property type="entry name" value="RRM_SF"/>
    <property type="match status" value="3"/>
</dbReference>
<dbReference type="GO" id="GO:0005634">
    <property type="term" value="C:nucleus"/>
    <property type="evidence" value="ECO:0007669"/>
    <property type="project" value="TreeGrafter"/>
</dbReference>
<dbReference type="AlphaFoldDB" id="A0A166WHV9"/>
<proteinExistence type="predicted"/>
<protein>
    <recommendedName>
        <fullName evidence="3">RRM domain-containing protein</fullName>
    </recommendedName>
</protein>
<dbReference type="PANTHER" id="PTHR48025:SF1">
    <property type="entry name" value="RRM DOMAIN-CONTAINING PROTEIN"/>
    <property type="match status" value="1"/>
</dbReference>
<dbReference type="Pfam" id="PF00076">
    <property type="entry name" value="RRM_1"/>
    <property type="match status" value="2"/>
</dbReference>
<dbReference type="STRING" id="436010.A0A166WHV9"/>
<dbReference type="GO" id="GO:0003729">
    <property type="term" value="F:mRNA binding"/>
    <property type="evidence" value="ECO:0007669"/>
    <property type="project" value="TreeGrafter"/>
</dbReference>
<evidence type="ECO:0000256" key="1">
    <source>
        <dbReference type="ARBA" id="ARBA00022884"/>
    </source>
</evidence>
<dbReference type="InterPro" id="IPR035979">
    <property type="entry name" value="RBD_domain_sf"/>
</dbReference>
<evidence type="ECO:0000259" key="3">
    <source>
        <dbReference type="PROSITE" id="PS50102"/>
    </source>
</evidence>
<feature type="domain" description="RRM" evidence="3">
    <location>
        <begin position="91"/>
        <end position="168"/>
    </location>
</feature>
<keyword evidence="1 2" id="KW-0694">RNA-binding</keyword>
<organism evidence="4 6">
    <name type="scientific">Athelia psychrophila</name>
    <dbReference type="NCBI Taxonomy" id="1759441"/>
    <lineage>
        <taxon>Eukaryota</taxon>
        <taxon>Fungi</taxon>
        <taxon>Dikarya</taxon>
        <taxon>Basidiomycota</taxon>
        <taxon>Agaricomycotina</taxon>
        <taxon>Agaricomycetes</taxon>
        <taxon>Agaricomycetidae</taxon>
        <taxon>Atheliales</taxon>
        <taxon>Atheliaceae</taxon>
        <taxon>Athelia</taxon>
    </lineage>
</organism>
<dbReference type="EMBL" id="KV417481">
    <property type="protein sequence ID" value="KZP33770.1"/>
    <property type="molecule type" value="Genomic_DNA"/>
</dbReference>
<dbReference type="OrthoDB" id="6159137at2759"/>
<evidence type="ECO:0000313" key="5">
    <source>
        <dbReference type="EMBL" id="KZP33774.1"/>
    </source>
</evidence>
<dbReference type="Gene3D" id="3.30.70.330">
    <property type="match status" value="3"/>
</dbReference>
<name>A0A166WHV9_9AGAM</name>
<keyword evidence="6" id="KW-1185">Reference proteome</keyword>
<dbReference type="SMART" id="SM00360">
    <property type="entry name" value="RRM"/>
    <property type="match status" value="3"/>
</dbReference>
<evidence type="ECO:0000313" key="6">
    <source>
        <dbReference type="Proteomes" id="UP000076532"/>
    </source>
</evidence>